<dbReference type="InterPro" id="IPR041064">
    <property type="entry name" value="T6PP_helical"/>
</dbReference>
<feature type="domain" description="Trehalose-6-phosphate phosphatase helical bundle" evidence="1">
    <location>
        <begin position="1"/>
        <end position="64"/>
    </location>
</feature>
<dbReference type="Gene3D" id="1.20.58.1800">
    <property type="match status" value="1"/>
</dbReference>
<proteinExistence type="predicted"/>
<name>A0A3P7J3Q0_STRVU</name>
<protein>
    <recommendedName>
        <fullName evidence="1">Trehalose-6-phosphate phosphatase helical bundle domain-containing protein</fullName>
    </recommendedName>
</protein>
<dbReference type="EMBL" id="UYYB01094896">
    <property type="protein sequence ID" value="VDM75063.1"/>
    <property type="molecule type" value="Genomic_DNA"/>
</dbReference>
<dbReference type="AlphaFoldDB" id="A0A3P7J3Q0"/>
<reference evidence="2 3" key="1">
    <citation type="submission" date="2018-11" db="EMBL/GenBank/DDBJ databases">
        <authorList>
            <consortium name="Pathogen Informatics"/>
        </authorList>
    </citation>
    <scope>NUCLEOTIDE SEQUENCE [LARGE SCALE GENOMIC DNA]</scope>
</reference>
<evidence type="ECO:0000313" key="3">
    <source>
        <dbReference type="Proteomes" id="UP000270094"/>
    </source>
</evidence>
<dbReference type="OrthoDB" id="5781377at2759"/>
<evidence type="ECO:0000259" key="1">
    <source>
        <dbReference type="Pfam" id="PF18572"/>
    </source>
</evidence>
<gene>
    <name evidence="2" type="ORF">SVUK_LOCUS10061</name>
</gene>
<sequence length="118" mass="13371">MQNVRRTIVERVLNECEVDQANIQALDKALQELTDSRTSGEMRYIATPTANFPINIRDEIRGLRLPSAAPDHFVALGCRYIVQLSSRHATRILRKWLSFLTRSCNDAGTACGRAERQL</sequence>
<dbReference type="Proteomes" id="UP000270094">
    <property type="component" value="Unassembled WGS sequence"/>
</dbReference>
<keyword evidence="3" id="KW-1185">Reference proteome</keyword>
<evidence type="ECO:0000313" key="2">
    <source>
        <dbReference type="EMBL" id="VDM75063.1"/>
    </source>
</evidence>
<dbReference type="Pfam" id="PF18572">
    <property type="entry name" value="T6PP_N"/>
    <property type="match status" value="1"/>
</dbReference>
<accession>A0A3P7J3Q0</accession>
<organism evidence="2 3">
    <name type="scientific">Strongylus vulgaris</name>
    <name type="common">Blood worm</name>
    <dbReference type="NCBI Taxonomy" id="40348"/>
    <lineage>
        <taxon>Eukaryota</taxon>
        <taxon>Metazoa</taxon>
        <taxon>Ecdysozoa</taxon>
        <taxon>Nematoda</taxon>
        <taxon>Chromadorea</taxon>
        <taxon>Rhabditida</taxon>
        <taxon>Rhabditina</taxon>
        <taxon>Rhabditomorpha</taxon>
        <taxon>Strongyloidea</taxon>
        <taxon>Strongylidae</taxon>
        <taxon>Strongylus</taxon>
    </lineage>
</organism>